<dbReference type="AlphaFoldDB" id="A0A1B8NWS4"/>
<dbReference type="Proteomes" id="UP000092504">
    <property type="component" value="Unassembled WGS sequence"/>
</dbReference>
<evidence type="ECO:0000313" key="2">
    <source>
        <dbReference type="Proteomes" id="UP000092504"/>
    </source>
</evidence>
<dbReference type="EMBL" id="MAJD01000002">
    <property type="protein sequence ID" value="OBX34438.1"/>
    <property type="molecule type" value="Genomic_DNA"/>
</dbReference>
<accession>A0A1B8NWS4</accession>
<proteinExistence type="predicted"/>
<organism evidence="1 2">
    <name type="scientific">Halomonas elongata</name>
    <dbReference type="NCBI Taxonomy" id="2746"/>
    <lineage>
        <taxon>Bacteria</taxon>
        <taxon>Pseudomonadati</taxon>
        <taxon>Pseudomonadota</taxon>
        <taxon>Gammaproteobacteria</taxon>
        <taxon>Oceanospirillales</taxon>
        <taxon>Halomonadaceae</taxon>
        <taxon>Halomonas</taxon>
    </lineage>
</organism>
<dbReference type="GO" id="GO:0000160">
    <property type="term" value="P:phosphorelay signal transduction system"/>
    <property type="evidence" value="ECO:0007669"/>
    <property type="project" value="InterPro"/>
</dbReference>
<name>A0A1B8NWS4_HALEL</name>
<dbReference type="InterPro" id="IPR036641">
    <property type="entry name" value="HPT_dom_sf"/>
</dbReference>
<reference evidence="1 2" key="1">
    <citation type="submission" date="2016-06" db="EMBL/GenBank/DDBJ databases">
        <title>Genome sequence of halotolerant plant growth promoting strain of Halomonas elongata HEK1 isolated from salterns of Rann of Kutch, Gujarat, India.</title>
        <authorList>
            <person name="Gaba S."/>
            <person name="Singh R.N."/>
            <person name="Abrol S."/>
            <person name="Kaushik R."/>
            <person name="Saxena A.K."/>
        </authorList>
    </citation>
    <scope>NUCLEOTIDE SEQUENCE [LARGE SCALE GENOMIC DNA]</scope>
    <source>
        <strain evidence="1 2">HEK1</strain>
    </source>
</reference>
<evidence type="ECO:0000313" key="1">
    <source>
        <dbReference type="EMBL" id="OBX34438.1"/>
    </source>
</evidence>
<gene>
    <name evidence="1" type="ORF">A8U91_03491</name>
</gene>
<comment type="caution">
    <text evidence="1">The sequence shown here is derived from an EMBL/GenBank/DDBJ whole genome shotgun (WGS) entry which is preliminary data.</text>
</comment>
<protein>
    <submittedName>
        <fullName evidence="1">Uncharacterized protein</fullName>
    </submittedName>
</protein>
<dbReference type="SUPFAM" id="SSF47226">
    <property type="entry name" value="Histidine-containing phosphotransfer domain, HPT domain"/>
    <property type="match status" value="1"/>
</dbReference>
<sequence length="48" mass="5138">MKVADTALRLEQAGEDGELDGAPADVQRLKDVLEDTLQALDELGASLR</sequence>